<dbReference type="AlphaFoldDB" id="A0A0S4QX69"/>
<reference evidence="2" key="1">
    <citation type="submission" date="2015-11" db="EMBL/GenBank/DDBJ databases">
        <authorList>
            <person name="Varghese N."/>
        </authorList>
    </citation>
    <scope>NUCLEOTIDE SEQUENCE [LARGE SCALE GENOMIC DNA]</scope>
    <source>
        <strain evidence="2">DSM 45899</strain>
    </source>
</reference>
<dbReference type="EMBL" id="FAOZ01000033">
    <property type="protein sequence ID" value="CUU59924.1"/>
    <property type="molecule type" value="Genomic_DNA"/>
</dbReference>
<keyword evidence="2" id="KW-1185">Reference proteome</keyword>
<protein>
    <submittedName>
        <fullName evidence="1">Uncharacterized protein</fullName>
    </submittedName>
</protein>
<proteinExistence type="predicted"/>
<gene>
    <name evidence="1" type="ORF">Ga0074812_13348</name>
</gene>
<dbReference type="Proteomes" id="UP000198802">
    <property type="component" value="Unassembled WGS sequence"/>
</dbReference>
<name>A0A0S4QX69_9ACTN</name>
<organism evidence="1 2">
    <name type="scientific">Parafrankia irregularis</name>
    <dbReference type="NCBI Taxonomy" id="795642"/>
    <lineage>
        <taxon>Bacteria</taxon>
        <taxon>Bacillati</taxon>
        <taxon>Actinomycetota</taxon>
        <taxon>Actinomycetes</taxon>
        <taxon>Frankiales</taxon>
        <taxon>Frankiaceae</taxon>
        <taxon>Parafrankia</taxon>
    </lineage>
</organism>
<sequence>MGLVLIGFLLLFVFVALVLRGRAVRRLRATPQDMLRAGVDSTSVDSHQAARNASGQTAWMMGPF</sequence>
<evidence type="ECO:0000313" key="1">
    <source>
        <dbReference type="EMBL" id="CUU59924.1"/>
    </source>
</evidence>
<accession>A0A0S4QX69</accession>
<evidence type="ECO:0000313" key="2">
    <source>
        <dbReference type="Proteomes" id="UP000198802"/>
    </source>
</evidence>